<dbReference type="InterPro" id="IPR024983">
    <property type="entry name" value="CHAT_dom"/>
</dbReference>
<dbReference type="EMBL" id="BARV01006377">
    <property type="protein sequence ID" value="GAI12040.1"/>
    <property type="molecule type" value="Genomic_DNA"/>
</dbReference>
<gene>
    <name evidence="2" type="ORF">S06H3_13066</name>
</gene>
<accession>X1MBJ1</accession>
<dbReference type="Pfam" id="PF12770">
    <property type="entry name" value="CHAT"/>
    <property type="match status" value="1"/>
</dbReference>
<evidence type="ECO:0000259" key="1">
    <source>
        <dbReference type="Pfam" id="PF12770"/>
    </source>
</evidence>
<feature type="non-terminal residue" evidence="2">
    <location>
        <position position="1"/>
    </location>
</feature>
<sequence length="352" mass="39553">EDLNDKGYPVYLKDHILSHHIHKKDIENALDQAKNGLWKDSPLPGTTLEKLLYTFLDGSNGTLSTILSRAQSEKNEVKLCLTLPFSLTILPFELMHNEKQFLLLSDYPKVHLMHTVTDRNKYAKAQPSQRPLKILFMACCPLSLADGKVLDFEKEEELIFTATEKYLVDIITEDSGSLTGLDYRLCGEGQGGFDIVHITGHGIMDPDKGPLFFMESETGEEAAVTPSELWEKLKKFNPKLLFLSGCQTGKSGDVKGKESFAYRIVKFGIPIVLSWGLSVGDKAAALFAAKLYEELAKGIPFEQAIYWARKAVEQTYNPWPLLRIFTDGGPTDKPITDKRGITHRSKRKLIME</sequence>
<organism evidence="2">
    <name type="scientific">marine sediment metagenome</name>
    <dbReference type="NCBI Taxonomy" id="412755"/>
    <lineage>
        <taxon>unclassified sequences</taxon>
        <taxon>metagenomes</taxon>
        <taxon>ecological metagenomes</taxon>
    </lineage>
</organism>
<name>X1MBJ1_9ZZZZ</name>
<reference evidence="2" key="1">
    <citation type="journal article" date="2014" name="Front. Microbiol.">
        <title>High frequency of phylogenetically diverse reductive dehalogenase-homologous genes in deep subseafloor sedimentary metagenomes.</title>
        <authorList>
            <person name="Kawai M."/>
            <person name="Futagami T."/>
            <person name="Toyoda A."/>
            <person name="Takaki Y."/>
            <person name="Nishi S."/>
            <person name="Hori S."/>
            <person name="Arai W."/>
            <person name="Tsubouchi T."/>
            <person name="Morono Y."/>
            <person name="Uchiyama I."/>
            <person name="Ito T."/>
            <person name="Fujiyama A."/>
            <person name="Inagaki F."/>
            <person name="Takami H."/>
        </authorList>
    </citation>
    <scope>NUCLEOTIDE SEQUENCE</scope>
    <source>
        <strain evidence="2">Expedition CK06-06</strain>
    </source>
</reference>
<evidence type="ECO:0000313" key="2">
    <source>
        <dbReference type="EMBL" id="GAI12040.1"/>
    </source>
</evidence>
<proteinExistence type="predicted"/>
<feature type="domain" description="CHAT" evidence="1">
    <location>
        <begin position="71"/>
        <end position="313"/>
    </location>
</feature>
<protein>
    <recommendedName>
        <fullName evidence="1">CHAT domain-containing protein</fullName>
    </recommendedName>
</protein>
<dbReference type="AlphaFoldDB" id="X1MBJ1"/>
<comment type="caution">
    <text evidence="2">The sequence shown here is derived from an EMBL/GenBank/DDBJ whole genome shotgun (WGS) entry which is preliminary data.</text>
</comment>